<evidence type="ECO:0000256" key="12">
    <source>
        <dbReference type="RuleBase" id="RU004324"/>
    </source>
</evidence>
<keyword evidence="8 13" id="KW-0418">Kinase</keyword>
<dbReference type="InterPro" id="IPR000836">
    <property type="entry name" value="PRTase_dom"/>
</dbReference>
<keyword evidence="5 12" id="KW-0545">Nucleotide biosynthesis</keyword>
<name>A0A4T0J1N1_WALIC</name>
<dbReference type="GO" id="GO:0016301">
    <property type="term" value="F:kinase activity"/>
    <property type="evidence" value="ECO:0007669"/>
    <property type="project" value="UniProtKB-KW"/>
</dbReference>
<dbReference type="PANTHER" id="PTHR10210">
    <property type="entry name" value="RIBOSE-PHOSPHATE DIPHOSPHOKINASE FAMILY MEMBER"/>
    <property type="match status" value="1"/>
</dbReference>
<keyword evidence="7" id="KW-0547">Nucleotide-binding</keyword>
<evidence type="ECO:0000256" key="14">
    <source>
        <dbReference type="SAM" id="MobiDB-lite"/>
    </source>
</evidence>
<evidence type="ECO:0000256" key="2">
    <source>
        <dbReference type="ARBA" id="ARBA00006478"/>
    </source>
</evidence>
<feature type="compositionally biased region" description="Basic and acidic residues" evidence="14">
    <location>
        <begin position="367"/>
        <end position="389"/>
    </location>
</feature>
<evidence type="ECO:0000256" key="3">
    <source>
        <dbReference type="ARBA" id="ARBA00022679"/>
    </source>
</evidence>
<evidence type="ECO:0000256" key="8">
    <source>
        <dbReference type="ARBA" id="ARBA00022777"/>
    </source>
</evidence>
<dbReference type="InterPro" id="IPR000842">
    <property type="entry name" value="PRib_PP_synth_CS"/>
</dbReference>
<evidence type="ECO:0000256" key="10">
    <source>
        <dbReference type="ARBA" id="ARBA00022842"/>
    </source>
</evidence>
<feature type="compositionally biased region" description="Low complexity" evidence="14">
    <location>
        <begin position="181"/>
        <end position="192"/>
    </location>
</feature>
<feature type="compositionally biased region" description="Polar residues" evidence="14">
    <location>
        <begin position="158"/>
        <end position="172"/>
    </location>
</feature>
<evidence type="ECO:0000256" key="9">
    <source>
        <dbReference type="ARBA" id="ARBA00022840"/>
    </source>
</evidence>
<dbReference type="CDD" id="cd06223">
    <property type="entry name" value="PRTases_typeI"/>
    <property type="match status" value="1"/>
</dbReference>
<evidence type="ECO:0000256" key="11">
    <source>
        <dbReference type="ARBA" id="ARBA00049535"/>
    </source>
</evidence>
<dbReference type="Pfam" id="PF00156">
    <property type="entry name" value="Pribosyltran"/>
    <property type="match status" value="1"/>
</dbReference>
<feature type="domain" description="Phosphoribosyltransferase" evidence="16">
    <location>
        <begin position="518"/>
        <end position="611"/>
    </location>
</feature>
<dbReference type="GO" id="GO:0009156">
    <property type="term" value="P:ribonucleoside monophosphate biosynthetic process"/>
    <property type="evidence" value="ECO:0007669"/>
    <property type="project" value="InterPro"/>
</dbReference>
<evidence type="ECO:0000256" key="13">
    <source>
        <dbReference type="RuleBase" id="RU004325"/>
    </source>
</evidence>
<evidence type="ECO:0000256" key="6">
    <source>
        <dbReference type="ARBA" id="ARBA00022729"/>
    </source>
</evidence>
<dbReference type="InterPro" id="IPR029099">
    <property type="entry name" value="Pribosyltran_N"/>
</dbReference>
<comment type="similarity">
    <text evidence="2 12">Belongs to the ribose-phosphate pyrophosphokinase family.</text>
</comment>
<keyword evidence="3" id="KW-0808">Transferase</keyword>
<comment type="pathway">
    <text evidence="1">Metabolic intermediate biosynthesis; 5-phospho-alpha-D-ribose 1-diphosphate biosynthesis; 5-phospho-alpha-D-ribose 1-diphosphate from D-ribose 5-phosphate (route I): step 1/1.</text>
</comment>
<evidence type="ECO:0000313" key="20">
    <source>
        <dbReference type="Proteomes" id="UP000310689"/>
    </source>
</evidence>
<dbReference type="GO" id="GO:0006164">
    <property type="term" value="P:purine nucleotide biosynthetic process"/>
    <property type="evidence" value="ECO:0007669"/>
    <property type="project" value="TreeGrafter"/>
</dbReference>
<dbReference type="Proteomes" id="UP000310689">
    <property type="component" value="Unassembled WGS sequence"/>
</dbReference>
<evidence type="ECO:0000256" key="15">
    <source>
        <dbReference type="SAM" id="SignalP"/>
    </source>
</evidence>
<dbReference type="InterPro" id="IPR013240">
    <property type="entry name" value="DNA-dir_RNA_pol1_su_RPA34"/>
</dbReference>
<evidence type="ECO:0000259" key="18">
    <source>
        <dbReference type="Pfam" id="PF13793"/>
    </source>
</evidence>
<feature type="region of interest" description="Disordered" evidence="14">
    <location>
        <begin position="366"/>
        <end position="437"/>
    </location>
</feature>
<dbReference type="InterPro" id="IPR005946">
    <property type="entry name" value="Rib-P_diPkinase"/>
</dbReference>
<evidence type="ECO:0000259" key="17">
    <source>
        <dbReference type="Pfam" id="PF10342"/>
    </source>
</evidence>
<dbReference type="GO" id="GO:0005737">
    <property type="term" value="C:cytoplasm"/>
    <property type="evidence" value="ECO:0007669"/>
    <property type="project" value="TreeGrafter"/>
</dbReference>
<keyword evidence="6 15" id="KW-0732">Signal</keyword>
<gene>
    <name evidence="19" type="ORF">E3P86_02537</name>
</gene>
<dbReference type="SMART" id="SM01400">
    <property type="entry name" value="Pribosyltran_N"/>
    <property type="match status" value="1"/>
</dbReference>
<dbReference type="EC" id="2.7.6.1" evidence="13"/>
<dbReference type="Pfam" id="PF13793">
    <property type="entry name" value="Pribosyltran_N"/>
    <property type="match status" value="1"/>
</dbReference>
<comment type="caution">
    <text evidence="19">The sequence shown here is derived from an EMBL/GenBank/DDBJ whole genome shotgun (WGS) entry which is preliminary data.</text>
</comment>
<comment type="catalytic activity">
    <reaction evidence="11 13">
        <text>D-ribose 5-phosphate + ATP = 5-phospho-alpha-D-ribose 1-diphosphate + AMP + H(+)</text>
        <dbReference type="Rhea" id="RHEA:15609"/>
        <dbReference type="ChEBI" id="CHEBI:15378"/>
        <dbReference type="ChEBI" id="CHEBI:30616"/>
        <dbReference type="ChEBI" id="CHEBI:58017"/>
        <dbReference type="ChEBI" id="CHEBI:78346"/>
        <dbReference type="ChEBI" id="CHEBI:456215"/>
        <dbReference type="EC" id="2.7.6.1"/>
    </reaction>
</comment>
<accession>A0A4T0J1N1</accession>
<dbReference type="PROSITE" id="PS00114">
    <property type="entry name" value="PRPP_SYNTHASE"/>
    <property type="match status" value="1"/>
</dbReference>
<feature type="compositionally biased region" description="Basic and acidic residues" evidence="14">
    <location>
        <begin position="413"/>
        <end position="433"/>
    </location>
</feature>
<dbReference type="GO" id="GO:0002189">
    <property type="term" value="C:ribose phosphate diphosphokinase complex"/>
    <property type="evidence" value="ECO:0007669"/>
    <property type="project" value="UniProtKB-ARBA"/>
</dbReference>
<dbReference type="EMBL" id="SPOI01000132">
    <property type="protein sequence ID" value="TIB36328.1"/>
    <property type="molecule type" value="Genomic_DNA"/>
</dbReference>
<dbReference type="GO" id="GO:0004749">
    <property type="term" value="F:ribose phosphate diphosphokinase activity"/>
    <property type="evidence" value="ECO:0007669"/>
    <property type="project" value="UniProtKB-EC"/>
</dbReference>
<dbReference type="AlphaFoldDB" id="A0A4T0J1N1"/>
<dbReference type="Gene3D" id="6.20.250.70">
    <property type="match status" value="1"/>
</dbReference>
<organism evidence="19 20">
    <name type="scientific">Wallemia ichthyophaga</name>
    <dbReference type="NCBI Taxonomy" id="245174"/>
    <lineage>
        <taxon>Eukaryota</taxon>
        <taxon>Fungi</taxon>
        <taxon>Dikarya</taxon>
        <taxon>Basidiomycota</taxon>
        <taxon>Wallemiomycotina</taxon>
        <taxon>Wallemiomycetes</taxon>
        <taxon>Wallemiales</taxon>
        <taxon>Wallemiaceae</taxon>
        <taxon>Wallemia</taxon>
    </lineage>
</organism>
<evidence type="ECO:0000256" key="1">
    <source>
        <dbReference type="ARBA" id="ARBA00004996"/>
    </source>
</evidence>
<dbReference type="GO" id="GO:0006015">
    <property type="term" value="P:5-phosphoribose 1-diphosphate biosynthetic process"/>
    <property type="evidence" value="ECO:0007669"/>
    <property type="project" value="TreeGrafter"/>
</dbReference>
<keyword evidence="10 13" id="KW-0460">Magnesium</keyword>
<evidence type="ECO:0000256" key="4">
    <source>
        <dbReference type="ARBA" id="ARBA00022723"/>
    </source>
</evidence>
<dbReference type="NCBIfam" id="TIGR01251">
    <property type="entry name" value="ribP_PPkin"/>
    <property type="match status" value="1"/>
</dbReference>
<keyword evidence="9" id="KW-0067">ATP-binding</keyword>
<reference evidence="19 20" key="1">
    <citation type="submission" date="2019-03" db="EMBL/GenBank/DDBJ databases">
        <title>Sequencing 23 genomes of Wallemia ichthyophaga.</title>
        <authorList>
            <person name="Gostincar C."/>
        </authorList>
    </citation>
    <scope>NUCLEOTIDE SEQUENCE [LARGE SCALE GENOMIC DNA]</scope>
    <source>
        <strain evidence="19 20">EXF-6200</strain>
    </source>
</reference>
<feature type="chain" id="PRO_5020384304" description="Ribose-phosphate pyrophosphokinase" evidence="15">
    <location>
        <begin position="18"/>
        <end position="619"/>
    </location>
</feature>
<keyword evidence="4 13" id="KW-0479">Metal-binding</keyword>
<feature type="signal peptide" evidence="15">
    <location>
        <begin position="1"/>
        <end position="17"/>
    </location>
</feature>
<dbReference type="Pfam" id="PF08208">
    <property type="entry name" value="RNA_polI_A34"/>
    <property type="match status" value="1"/>
</dbReference>
<evidence type="ECO:0000256" key="5">
    <source>
        <dbReference type="ARBA" id="ARBA00022727"/>
    </source>
</evidence>
<dbReference type="PANTHER" id="PTHR10210:SF46">
    <property type="entry name" value="RIBOSE-PHOSPHATE DIPHOSPHOKINASE"/>
    <property type="match status" value="1"/>
</dbReference>
<dbReference type="GO" id="GO:0006360">
    <property type="term" value="P:transcription by RNA polymerase I"/>
    <property type="evidence" value="ECO:0007669"/>
    <property type="project" value="InterPro"/>
</dbReference>
<evidence type="ECO:0000313" key="19">
    <source>
        <dbReference type="EMBL" id="TIB36328.1"/>
    </source>
</evidence>
<proteinExistence type="inferred from homology"/>
<dbReference type="FunFam" id="3.40.50.2020:FF:000014">
    <property type="entry name" value="Ribose-phosphate pyrophosphokinase 1"/>
    <property type="match status" value="1"/>
</dbReference>
<dbReference type="SUPFAM" id="SSF53271">
    <property type="entry name" value="PRTase-like"/>
    <property type="match status" value="1"/>
</dbReference>
<dbReference type="InterPro" id="IPR018466">
    <property type="entry name" value="Kre9/Knh1-like_N"/>
</dbReference>
<feature type="domain" description="Ribose-phosphate pyrophosphokinase N-terminal" evidence="18">
    <location>
        <begin position="434"/>
        <end position="477"/>
    </location>
</feature>
<protein>
    <recommendedName>
        <fullName evidence="13">Ribose-phosphate pyrophosphokinase</fullName>
        <ecNumber evidence="13">2.7.6.1</ecNumber>
    </recommendedName>
</protein>
<feature type="region of interest" description="Disordered" evidence="14">
    <location>
        <begin position="151"/>
        <end position="203"/>
    </location>
</feature>
<dbReference type="InterPro" id="IPR029057">
    <property type="entry name" value="PRTase-like"/>
</dbReference>
<evidence type="ECO:0000259" key="16">
    <source>
        <dbReference type="Pfam" id="PF00156"/>
    </source>
</evidence>
<sequence>MLKSIFALSAIASKTLANLAITQPLSGDKVEAGNEYTVKWTQKGDNVTLSDIGQSHIYLFAGNESLAMVPLSQLGTVDATEKEFTTTIDPDVGQDGIFYSLRIVSDSLPAQTEEASNYGYPYIAYTGIFGLTGMTGTFNETLLNATNTGKADYDDNSESYNNTDNNISNSEKNIIDEIDDSSTNKSTSNDNGSGDKDDDSSASKSKAFAAMGAIILERSPSESVGEEETSRQLNEYKPPKGFKLKGVDQSSSVDWLKLAKDDDYEIVCLRVPENIKTKHLKGMKLDFDSKDNKLGTIDVKGSEMSIHSQLTSNSKESRNKFESASINDEMDQFKLLLPNKQGQLVTVDKPIHHRLQLSDNIPMLKAPKFEKHTSSDGAIKREQPTDKLKWRFRPPGFDTGGIDGTVNEQASPNKDKKEKKDKSDKKNTKDRKPCKTASARRITAVIPNYPYARQDRKDKSRAPITAKLVANMLTTAGCDHVITLDLHASQIQGFFDIPVDNLYTEPIMINYIKTSVPDWENAVVFSPDAGGAKRATALADRLNVNFGLIHRSRVRNGDDKEEDHMDVVVGNVQGKVALLVDDMVVSAQTMKLASTELAKKGATAVYAIVSHGEKNVMRS</sequence>
<dbReference type="Gene3D" id="3.40.50.2020">
    <property type="match status" value="2"/>
</dbReference>
<dbReference type="GO" id="GO:0000287">
    <property type="term" value="F:magnesium ion binding"/>
    <property type="evidence" value="ECO:0007669"/>
    <property type="project" value="InterPro"/>
</dbReference>
<dbReference type="GO" id="GO:0005524">
    <property type="term" value="F:ATP binding"/>
    <property type="evidence" value="ECO:0007669"/>
    <property type="project" value="UniProtKB-KW"/>
</dbReference>
<feature type="domain" description="Yeast cell wall synthesis Kre9/Knh1-like N-terminal" evidence="17">
    <location>
        <begin position="23"/>
        <end position="107"/>
    </location>
</feature>
<dbReference type="Pfam" id="PF10342">
    <property type="entry name" value="Kre9_KNH"/>
    <property type="match status" value="1"/>
</dbReference>
<evidence type="ECO:0000256" key="7">
    <source>
        <dbReference type="ARBA" id="ARBA00022741"/>
    </source>
</evidence>